<dbReference type="EMBL" id="VSRR010077989">
    <property type="protein sequence ID" value="MPC88494.1"/>
    <property type="molecule type" value="Genomic_DNA"/>
</dbReference>
<dbReference type="Proteomes" id="UP000324222">
    <property type="component" value="Unassembled WGS sequence"/>
</dbReference>
<evidence type="ECO:0000313" key="2">
    <source>
        <dbReference type="Proteomes" id="UP000324222"/>
    </source>
</evidence>
<gene>
    <name evidence="1" type="ORF">E2C01_083400</name>
</gene>
<organism evidence="1 2">
    <name type="scientific">Portunus trituberculatus</name>
    <name type="common">Swimming crab</name>
    <name type="synonym">Neptunus trituberculatus</name>
    <dbReference type="NCBI Taxonomy" id="210409"/>
    <lineage>
        <taxon>Eukaryota</taxon>
        <taxon>Metazoa</taxon>
        <taxon>Ecdysozoa</taxon>
        <taxon>Arthropoda</taxon>
        <taxon>Crustacea</taxon>
        <taxon>Multicrustacea</taxon>
        <taxon>Malacostraca</taxon>
        <taxon>Eumalacostraca</taxon>
        <taxon>Eucarida</taxon>
        <taxon>Decapoda</taxon>
        <taxon>Pleocyemata</taxon>
        <taxon>Brachyura</taxon>
        <taxon>Eubrachyura</taxon>
        <taxon>Portunoidea</taxon>
        <taxon>Portunidae</taxon>
        <taxon>Portuninae</taxon>
        <taxon>Portunus</taxon>
    </lineage>
</organism>
<proteinExistence type="predicted"/>
<dbReference type="AlphaFoldDB" id="A0A5B7J7W9"/>
<accession>A0A5B7J7W9</accession>
<sequence>MRIEKLGGNREGATVSYLKQLSFDEEKVRFSKVEVVFYRLNIRSKTANVAEVNAEKVEEGIKTFWVVTERTVQPGDISGPLPQKGTPRLELELPFFYFEI</sequence>
<comment type="caution">
    <text evidence="1">The sequence shown here is derived from an EMBL/GenBank/DDBJ whole genome shotgun (WGS) entry which is preliminary data.</text>
</comment>
<reference evidence="1 2" key="1">
    <citation type="submission" date="2019-05" db="EMBL/GenBank/DDBJ databases">
        <title>Another draft genome of Portunus trituberculatus and its Hox gene families provides insights of decapod evolution.</title>
        <authorList>
            <person name="Jeong J.-H."/>
            <person name="Song I."/>
            <person name="Kim S."/>
            <person name="Choi T."/>
            <person name="Kim D."/>
            <person name="Ryu S."/>
            <person name="Kim W."/>
        </authorList>
    </citation>
    <scope>NUCLEOTIDE SEQUENCE [LARGE SCALE GENOMIC DNA]</scope>
    <source>
        <tissue evidence="1">Muscle</tissue>
    </source>
</reference>
<protein>
    <submittedName>
        <fullName evidence="1">Uncharacterized protein</fullName>
    </submittedName>
</protein>
<name>A0A5B7J7W9_PORTR</name>
<evidence type="ECO:0000313" key="1">
    <source>
        <dbReference type="EMBL" id="MPC88494.1"/>
    </source>
</evidence>
<keyword evidence="2" id="KW-1185">Reference proteome</keyword>